<feature type="domain" description="YrdC-like" evidence="12">
    <location>
        <begin position="6"/>
        <end position="191"/>
    </location>
</feature>
<comment type="similarity">
    <text evidence="2">Belongs to the SUA5 family.</text>
</comment>
<name>A0A1M5BCP0_9BACT</name>
<keyword evidence="14" id="KW-1185">Reference proteome</keyword>
<dbReference type="PANTHER" id="PTHR17490">
    <property type="entry name" value="SUA5"/>
    <property type="match status" value="1"/>
</dbReference>
<dbReference type="RefSeq" id="WP_072835695.1">
    <property type="nucleotide sequence ID" value="NZ_FQUU01000010.1"/>
</dbReference>
<keyword evidence="4" id="KW-0963">Cytoplasm</keyword>
<keyword evidence="9" id="KW-0067">ATP-binding</keyword>
<evidence type="ECO:0000256" key="2">
    <source>
        <dbReference type="ARBA" id="ARBA00007663"/>
    </source>
</evidence>
<dbReference type="GO" id="GO:0005524">
    <property type="term" value="F:ATP binding"/>
    <property type="evidence" value="ECO:0007669"/>
    <property type="project" value="UniProtKB-KW"/>
</dbReference>
<evidence type="ECO:0000256" key="11">
    <source>
        <dbReference type="ARBA" id="ARBA00048366"/>
    </source>
</evidence>
<dbReference type="Gene3D" id="3.90.870.10">
    <property type="entry name" value="DHBP synthase"/>
    <property type="match status" value="1"/>
</dbReference>
<evidence type="ECO:0000256" key="8">
    <source>
        <dbReference type="ARBA" id="ARBA00022741"/>
    </source>
</evidence>
<accession>A0A1M5BCP0</accession>
<keyword evidence="8" id="KW-0547">Nucleotide-binding</keyword>
<evidence type="ECO:0000313" key="14">
    <source>
        <dbReference type="Proteomes" id="UP000184048"/>
    </source>
</evidence>
<dbReference type="GO" id="GO:0000049">
    <property type="term" value="F:tRNA binding"/>
    <property type="evidence" value="ECO:0007669"/>
    <property type="project" value="TreeGrafter"/>
</dbReference>
<dbReference type="PROSITE" id="PS51163">
    <property type="entry name" value="YRDC"/>
    <property type="match status" value="1"/>
</dbReference>
<sequence>MTKAFEKDIEESLRIMKEGGVILYPTDTIWGLGCDATNSEAVKRIYNIKKRDDSKSMIILVADERELMQYVAAPDPQVFDFIQEQTRPTTIIFDHAIGLPDNLVAEDGSIAIRLVQDEFCRHLIKRLRHPVVSTSANISGQSSPQSFNDIAPEIKTAVDYIVDWRQKDTRPTQPSRIIKWMGNGEFNVIRE</sequence>
<dbReference type="EMBL" id="FQUU01000010">
    <property type="protein sequence ID" value="SHF40198.1"/>
    <property type="molecule type" value="Genomic_DNA"/>
</dbReference>
<dbReference type="GO" id="GO:0006450">
    <property type="term" value="P:regulation of translational fidelity"/>
    <property type="evidence" value="ECO:0007669"/>
    <property type="project" value="TreeGrafter"/>
</dbReference>
<keyword evidence="7" id="KW-0548">Nucleotidyltransferase</keyword>
<evidence type="ECO:0000259" key="12">
    <source>
        <dbReference type="PROSITE" id="PS51163"/>
    </source>
</evidence>
<keyword evidence="6" id="KW-0819">tRNA processing</keyword>
<dbReference type="GO" id="GO:0003725">
    <property type="term" value="F:double-stranded RNA binding"/>
    <property type="evidence" value="ECO:0007669"/>
    <property type="project" value="InterPro"/>
</dbReference>
<gene>
    <name evidence="13" type="ORF">SAMN02745131_02522</name>
</gene>
<dbReference type="NCBIfam" id="TIGR00057">
    <property type="entry name" value="L-threonylcarbamoyladenylate synthase"/>
    <property type="match status" value="1"/>
</dbReference>
<dbReference type="AlphaFoldDB" id="A0A1M5BCP0"/>
<dbReference type="Proteomes" id="UP000184048">
    <property type="component" value="Unassembled WGS sequence"/>
</dbReference>
<evidence type="ECO:0000256" key="3">
    <source>
        <dbReference type="ARBA" id="ARBA00012584"/>
    </source>
</evidence>
<comment type="subcellular location">
    <subcellularLocation>
        <location evidence="1">Cytoplasm</location>
    </subcellularLocation>
</comment>
<proteinExistence type="inferred from homology"/>
<evidence type="ECO:0000256" key="4">
    <source>
        <dbReference type="ARBA" id="ARBA00022490"/>
    </source>
</evidence>
<evidence type="ECO:0000256" key="9">
    <source>
        <dbReference type="ARBA" id="ARBA00022840"/>
    </source>
</evidence>
<keyword evidence="5" id="KW-0808">Transferase</keyword>
<dbReference type="Pfam" id="PF01300">
    <property type="entry name" value="Sua5_yciO_yrdC"/>
    <property type="match status" value="1"/>
</dbReference>
<reference evidence="13 14" key="1">
    <citation type="submission" date="2016-11" db="EMBL/GenBank/DDBJ databases">
        <authorList>
            <person name="Jaros S."/>
            <person name="Januszkiewicz K."/>
            <person name="Wedrychowicz H."/>
        </authorList>
    </citation>
    <scope>NUCLEOTIDE SEQUENCE [LARGE SCALE GENOMIC DNA]</scope>
    <source>
        <strain evidence="13 14">DSM 18119</strain>
    </source>
</reference>
<dbReference type="SUPFAM" id="SSF55821">
    <property type="entry name" value="YrdC/RibB"/>
    <property type="match status" value="1"/>
</dbReference>
<dbReference type="EC" id="2.7.7.87" evidence="3"/>
<evidence type="ECO:0000256" key="1">
    <source>
        <dbReference type="ARBA" id="ARBA00004496"/>
    </source>
</evidence>
<evidence type="ECO:0000313" key="13">
    <source>
        <dbReference type="EMBL" id="SHF40198.1"/>
    </source>
</evidence>
<organism evidence="13 14">
    <name type="scientific">Flavisolibacter ginsengisoli DSM 18119</name>
    <dbReference type="NCBI Taxonomy" id="1121884"/>
    <lineage>
        <taxon>Bacteria</taxon>
        <taxon>Pseudomonadati</taxon>
        <taxon>Bacteroidota</taxon>
        <taxon>Chitinophagia</taxon>
        <taxon>Chitinophagales</taxon>
        <taxon>Chitinophagaceae</taxon>
        <taxon>Flavisolibacter</taxon>
    </lineage>
</organism>
<evidence type="ECO:0000256" key="6">
    <source>
        <dbReference type="ARBA" id="ARBA00022694"/>
    </source>
</evidence>
<dbReference type="InterPro" id="IPR017945">
    <property type="entry name" value="DHBP_synth_RibB-like_a/b_dom"/>
</dbReference>
<protein>
    <recommendedName>
        <fullName evidence="10">L-threonylcarbamoyladenylate synthase</fullName>
        <ecNumber evidence="3">2.7.7.87</ecNumber>
    </recommendedName>
    <alternativeName>
        <fullName evidence="10">L-threonylcarbamoyladenylate synthase</fullName>
    </alternativeName>
</protein>
<evidence type="ECO:0000256" key="7">
    <source>
        <dbReference type="ARBA" id="ARBA00022695"/>
    </source>
</evidence>
<evidence type="ECO:0000256" key="10">
    <source>
        <dbReference type="ARBA" id="ARBA00029774"/>
    </source>
</evidence>
<dbReference type="PANTHER" id="PTHR17490:SF16">
    <property type="entry name" value="THREONYLCARBAMOYL-AMP SYNTHASE"/>
    <property type="match status" value="1"/>
</dbReference>
<dbReference type="GO" id="GO:0061710">
    <property type="term" value="F:L-threonylcarbamoyladenylate synthase"/>
    <property type="evidence" value="ECO:0007669"/>
    <property type="project" value="UniProtKB-EC"/>
</dbReference>
<comment type="catalytic activity">
    <reaction evidence="11">
        <text>L-threonine + hydrogencarbonate + ATP = L-threonylcarbamoyladenylate + diphosphate + H2O</text>
        <dbReference type="Rhea" id="RHEA:36407"/>
        <dbReference type="ChEBI" id="CHEBI:15377"/>
        <dbReference type="ChEBI" id="CHEBI:17544"/>
        <dbReference type="ChEBI" id="CHEBI:30616"/>
        <dbReference type="ChEBI" id="CHEBI:33019"/>
        <dbReference type="ChEBI" id="CHEBI:57926"/>
        <dbReference type="ChEBI" id="CHEBI:73682"/>
        <dbReference type="EC" id="2.7.7.87"/>
    </reaction>
</comment>
<dbReference type="OrthoDB" id="9814580at2"/>
<dbReference type="STRING" id="1121884.SAMN02745131_02522"/>
<evidence type="ECO:0000256" key="5">
    <source>
        <dbReference type="ARBA" id="ARBA00022679"/>
    </source>
</evidence>
<dbReference type="InterPro" id="IPR006070">
    <property type="entry name" value="Sua5-like_dom"/>
</dbReference>
<dbReference type="InterPro" id="IPR050156">
    <property type="entry name" value="TC-AMP_synthase_SUA5"/>
</dbReference>
<dbReference type="GO" id="GO:0005737">
    <property type="term" value="C:cytoplasm"/>
    <property type="evidence" value="ECO:0007669"/>
    <property type="project" value="UniProtKB-SubCell"/>
</dbReference>
<dbReference type="GO" id="GO:0008033">
    <property type="term" value="P:tRNA processing"/>
    <property type="evidence" value="ECO:0007669"/>
    <property type="project" value="UniProtKB-KW"/>
</dbReference>